<dbReference type="InterPro" id="IPR013249">
    <property type="entry name" value="RNA_pol_sigma70_r4_t2"/>
</dbReference>
<comment type="caution">
    <text evidence="8">The sequence shown here is derived from an EMBL/GenBank/DDBJ whole genome shotgun (WGS) entry which is preliminary data.</text>
</comment>
<evidence type="ECO:0000256" key="1">
    <source>
        <dbReference type="ARBA" id="ARBA00010641"/>
    </source>
</evidence>
<dbReference type="InterPro" id="IPR014284">
    <property type="entry name" value="RNA_pol_sigma-70_dom"/>
</dbReference>
<dbReference type="Gene3D" id="1.10.1740.10">
    <property type="match status" value="1"/>
</dbReference>
<dbReference type="InterPro" id="IPR013325">
    <property type="entry name" value="RNA_pol_sigma_r2"/>
</dbReference>
<gene>
    <name evidence="8" type="ORF">GCM10009810_27530</name>
</gene>
<evidence type="ECO:0000259" key="7">
    <source>
        <dbReference type="Pfam" id="PF08281"/>
    </source>
</evidence>
<evidence type="ECO:0000256" key="3">
    <source>
        <dbReference type="ARBA" id="ARBA00023082"/>
    </source>
</evidence>
<feature type="domain" description="RNA polymerase sigma-70 region 2" evidence="6">
    <location>
        <begin position="11"/>
        <end position="76"/>
    </location>
</feature>
<dbReference type="Proteomes" id="UP001501475">
    <property type="component" value="Unassembled WGS sequence"/>
</dbReference>
<dbReference type="InterPro" id="IPR014325">
    <property type="entry name" value="RNA_pol_sigma-E_actinobac"/>
</dbReference>
<sequence length="169" mass="18425">MARAQDFEGFVQSRYAALARTAVLLAGTRADGEDLLQEALIRTYLAWPKVRESAAADAYVRTTMVRLLLRDRKRRWSGEIPHGELPEAAVTSDLVTAPAIRAALQSLPTDQRAAIVLRFYAEQTEAQIADTLGCAPGTVKSRVSRGLDALRRSGLLLDDPQPATPGRTP</sequence>
<evidence type="ECO:0000256" key="5">
    <source>
        <dbReference type="ARBA" id="ARBA00023163"/>
    </source>
</evidence>
<reference evidence="8 9" key="1">
    <citation type="journal article" date="2019" name="Int. J. Syst. Evol. Microbiol.">
        <title>The Global Catalogue of Microorganisms (GCM) 10K type strain sequencing project: providing services to taxonomists for standard genome sequencing and annotation.</title>
        <authorList>
            <consortium name="The Broad Institute Genomics Platform"/>
            <consortium name="The Broad Institute Genome Sequencing Center for Infectious Disease"/>
            <person name="Wu L."/>
            <person name="Ma J."/>
        </authorList>
    </citation>
    <scope>NUCLEOTIDE SEQUENCE [LARGE SCALE GENOMIC DNA]</scope>
    <source>
        <strain evidence="8 9">JCM 15591</strain>
    </source>
</reference>
<dbReference type="CDD" id="cd06171">
    <property type="entry name" value="Sigma70_r4"/>
    <property type="match status" value="1"/>
</dbReference>
<dbReference type="InterPro" id="IPR013324">
    <property type="entry name" value="RNA_pol_sigma_r3/r4-like"/>
</dbReference>
<evidence type="ECO:0000259" key="6">
    <source>
        <dbReference type="Pfam" id="PF04542"/>
    </source>
</evidence>
<dbReference type="Gene3D" id="1.10.10.10">
    <property type="entry name" value="Winged helix-like DNA-binding domain superfamily/Winged helix DNA-binding domain"/>
    <property type="match status" value="1"/>
</dbReference>
<dbReference type="PANTHER" id="PTHR43133:SF50">
    <property type="entry name" value="ECF RNA POLYMERASE SIGMA FACTOR SIGM"/>
    <property type="match status" value="1"/>
</dbReference>
<keyword evidence="3" id="KW-0731">Sigma factor</keyword>
<keyword evidence="5" id="KW-0804">Transcription</keyword>
<organism evidence="8 9">
    <name type="scientific">Nostocoides vanveenii</name>
    <dbReference type="NCBI Taxonomy" id="330835"/>
    <lineage>
        <taxon>Bacteria</taxon>
        <taxon>Bacillati</taxon>
        <taxon>Actinomycetota</taxon>
        <taxon>Actinomycetes</taxon>
        <taxon>Micrococcales</taxon>
        <taxon>Intrasporangiaceae</taxon>
        <taxon>Nostocoides</taxon>
    </lineage>
</organism>
<accession>A0ABN2KWI9</accession>
<proteinExistence type="inferred from homology"/>
<dbReference type="NCBIfam" id="TIGR02937">
    <property type="entry name" value="sigma70-ECF"/>
    <property type="match status" value="1"/>
</dbReference>
<dbReference type="InterPro" id="IPR039425">
    <property type="entry name" value="RNA_pol_sigma-70-like"/>
</dbReference>
<dbReference type="SUPFAM" id="SSF88946">
    <property type="entry name" value="Sigma2 domain of RNA polymerase sigma factors"/>
    <property type="match status" value="1"/>
</dbReference>
<feature type="domain" description="RNA polymerase sigma factor 70 region 4 type 2" evidence="7">
    <location>
        <begin position="99"/>
        <end position="150"/>
    </location>
</feature>
<evidence type="ECO:0000313" key="8">
    <source>
        <dbReference type="EMBL" id="GAA1767293.1"/>
    </source>
</evidence>
<keyword evidence="2" id="KW-0805">Transcription regulation</keyword>
<comment type="similarity">
    <text evidence="1">Belongs to the sigma-70 factor family. ECF subfamily.</text>
</comment>
<evidence type="ECO:0000256" key="2">
    <source>
        <dbReference type="ARBA" id="ARBA00023015"/>
    </source>
</evidence>
<name>A0ABN2KWI9_9MICO</name>
<dbReference type="RefSeq" id="WP_344067385.1">
    <property type="nucleotide sequence ID" value="NZ_BAAAPN010000057.1"/>
</dbReference>
<dbReference type="EMBL" id="BAAAPN010000057">
    <property type="protein sequence ID" value="GAA1767293.1"/>
    <property type="molecule type" value="Genomic_DNA"/>
</dbReference>
<dbReference type="InterPro" id="IPR007627">
    <property type="entry name" value="RNA_pol_sigma70_r2"/>
</dbReference>
<dbReference type="PANTHER" id="PTHR43133">
    <property type="entry name" value="RNA POLYMERASE ECF-TYPE SIGMA FACTO"/>
    <property type="match status" value="1"/>
</dbReference>
<evidence type="ECO:0000256" key="4">
    <source>
        <dbReference type="ARBA" id="ARBA00023125"/>
    </source>
</evidence>
<keyword evidence="4" id="KW-0238">DNA-binding</keyword>
<dbReference type="Pfam" id="PF04542">
    <property type="entry name" value="Sigma70_r2"/>
    <property type="match status" value="1"/>
</dbReference>
<keyword evidence="9" id="KW-1185">Reference proteome</keyword>
<dbReference type="SUPFAM" id="SSF88659">
    <property type="entry name" value="Sigma3 and sigma4 domains of RNA polymerase sigma factors"/>
    <property type="match status" value="1"/>
</dbReference>
<dbReference type="NCBIfam" id="TIGR02983">
    <property type="entry name" value="SigE-fam_strep"/>
    <property type="match status" value="1"/>
</dbReference>
<protein>
    <submittedName>
        <fullName evidence="8">SigE family RNA polymerase sigma factor</fullName>
    </submittedName>
</protein>
<dbReference type="InterPro" id="IPR036388">
    <property type="entry name" value="WH-like_DNA-bd_sf"/>
</dbReference>
<dbReference type="Pfam" id="PF08281">
    <property type="entry name" value="Sigma70_r4_2"/>
    <property type="match status" value="1"/>
</dbReference>
<evidence type="ECO:0000313" key="9">
    <source>
        <dbReference type="Proteomes" id="UP001501475"/>
    </source>
</evidence>